<dbReference type="EMBL" id="CP060637">
    <property type="protein sequence ID" value="QNM15753.1"/>
    <property type="molecule type" value="Genomic_DNA"/>
</dbReference>
<dbReference type="Gene3D" id="1.10.3210.10">
    <property type="entry name" value="Hypothetical protein af1432"/>
    <property type="match status" value="1"/>
</dbReference>
<protein>
    <submittedName>
        <fullName evidence="2">HD domain-containing protein</fullName>
    </submittedName>
</protein>
<dbReference type="KEGG" id="fho:H9Q81_02625"/>
<dbReference type="SMART" id="SM00471">
    <property type="entry name" value="HDc"/>
    <property type="match status" value="1"/>
</dbReference>
<dbReference type="GO" id="GO:0006203">
    <property type="term" value="P:dGTP catabolic process"/>
    <property type="evidence" value="ECO:0007669"/>
    <property type="project" value="TreeGrafter"/>
</dbReference>
<dbReference type="PANTHER" id="PTHR11373">
    <property type="entry name" value="DEOXYNUCLEOSIDE TRIPHOSPHATE TRIPHOSPHOHYDROLASE"/>
    <property type="match status" value="1"/>
</dbReference>
<accession>A0A7G9GY71</accession>
<gene>
    <name evidence="2" type="ORF">H9Q81_02625</name>
</gene>
<dbReference type="CDD" id="cd00077">
    <property type="entry name" value="HDc"/>
    <property type="match status" value="1"/>
</dbReference>
<name>A0A7G9GY71_9FUSO</name>
<dbReference type="InterPro" id="IPR006674">
    <property type="entry name" value="HD_domain"/>
</dbReference>
<organism evidence="2 3">
    <name type="scientific">Fusobacterium hominis</name>
    <dbReference type="NCBI Taxonomy" id="2764326"/>
    <lineage>
        <taxon>Bacteria</taxon>
        <taxon>Fusobacteriati</taxon>
        <taxon>Fusobacteriota</taxon>
        <taxon>Fusobacteriia</taxon>
        <taxon>Fusobacteriales</taxon>
        <taxon>Fusobacteriaceae</taxon>
        <taxon>Fusobacterium</taxon>
    </lineage>
</organism>
<keyword evidence="3" id="KW-1185">Reference proteome</keyword>
<evidence type="ECO:0000313" key="2">
    <source>
        <dbReference type="EMBL" id="QNM15753.1"/>
    </source>
</evidence>
<proteinExistence type="predicted"/>
<evidence type="ECO:0000259" key="1">
    <source>
        <dbReference type="SMART" id="SM00471"/>
    </source>
</evidence>
<sequence length="469" mass="55535">MGIKVVKDLVHGYIYMDKEIQRCVDISYFQRLHRIKQLTCTLLFPSVNHTRYEHSLGVMKLACDFFDRLKNDFLKYGKTEKELENLKNHLQFAALLHDVGHAPFSHLGEKFLDKKDILLGIKNILNDDEIFNDTFISDSIGSSHEIMSCYAILKVFKKYLPMTIDTTFLCRMIIGNCYFSQDKWAENICINILNSKSIDVDKIDYLMRDNHMTGEIAPSLDIERLLASVSIDKNRNLCFIAKGLPAIQCVIDSRDLLYLWVYHHHISVYTEFLLGEIIHTCIVENKLYRDRFFSKESIVDNLICDDDVYSFLRQVYIEEKNSSRSSYLKKLTAQYFERKFLKPIWKTIYEYYEFEKDWILHKYISDQNHLNNILQDSDRVKKIETAIQNKLGLERGDIFLITQHNKFYHAMNNVMLEIKIRNKKILLADLLPQKNFKKFKDISFFIFVKKEKKKEAYQSFLDEIKKLNS</sequence>
<dbReference type="Proteomes" id="UP000515913">
    <property type="component" value="Chromosome"/>
</dbReference>
<dbReference type="RefSeq" id="WP_187423074.1">
    <property type="nucleotide sequence ID" value="NZ_CP060637.1"/>
</dbReference>
<dbReference type="AlphaFoldDB" id="A0A7G9GY71"/>
<reference evidence="2 3" key="1">
    <citation type="submission" date="2020-08" db="EMBL/GenBank/DDBJ databases">
        <authorList>
            <person name="Liu C."/>
            <person name="Sun Q."/>
        </authorList>
    </citation>
    <scope>NUCLEOTIDE SEQUENCE [LARGE SCALE GENOMIC DNA]</scope>
    <source>
        <strain evidence="2 3">NSJ-57</strain>
    </source>
</reference>
<dbReference type="InterPro" id="IPR050135">
    <property type="entry name" value="dGTPase-like"/>
</dbReference>
<dbReference type="InterPro" id="IPR003607">
    <property type="entry name" value="HD/PDEase_dom"/>
</dbReference>
<evidence type="ECO:0000313" key="3">
    <source>
        <dbReference type="Proteomes" id="UP000515913"/>
    </source>
</evidence>
<dbReference type="GO" id="GO:0008832">
    <property type="term" value="F:dGTPase activity"/>
    <property type="evidence" value="ECO:0007669"/>
    <property type="project" value="TreeGrafter"/>
</dbReference>
<feature type="domain" description="HD/PDEase" evidence="1">
    <location>
        <begin position="47"/>
        <end position="215"/>
    </location>
</feature>
<dbReference type="PANTHER" id="PTHR11373:SF4">
    <property type="entry name" value="DEOXYNUCLEOSIDE TRIPHOSPHATE TRIPHOSPHOHYDROLASE SAMHD1"/>
    <property type="match status" value="1"/>
</dbReference>
<dbReference type="Pfam" id="PF01966">
    <property type="entry name" value="HD"/>
    <property type="match status" value="1"/>
</dbReference>
<dbReference type="SUPFAM" id="SSF109604">
    <property type="entry name" value="HD-domain/PDEase-like"/>
    <property type="match status" value="1"/>
</dbReference>